<gene>
    <name evidence="6" type="ORF">GKE07_07010</name>
    <name evidence="4" type="ORF">LIZ56_07215</name>
    <name evidence="5" type="ORF">LIZ82_07385</name>
</gene>
<sequence length="351" mass="40723">MSPLMYLKSLGYQQNVKTNGVWTKTTVKSILTNQAYIGSAVHGKVVIEKYNNIPLHATDPSEWVIVKNTYEPLVDKEPFEKAQERVKKISDAYFAKEFTKHPPNEKNLLKGKIVCGDCGKGMRLSPRTKKSYVYFCGTFSDGINPACSRHKIDQEDVNKAVFAQISNHMRCCIDALRVIRELNARSSGLKKYDVYEKAITRQRRELEKVNRKFSELYGDYSEHLINESEYLTLKQQYLLKSEALKKEIDNLLVSQNLYSKNYKIDEDWENLINKYLKCRKLNKELADAFVDKVQVFEDGRISVNLVYDDCLEELLQVHCTAMNCNSLVVKLILHQKALYYFFFMKKVAKCL</sequence>
<dbReference type="InterPro" id="IPR011109">
    <property type="entry name" value="DNA_bind_recombinase_dom"/>
</dbReference>
<feature type="domain" description="Recombinase" evidence="3">
    <location>
        <begin position="1"/>
        <end position="92"/>
    </location>
</feature>
<keyword evidence="1" id="KW-0238">DNA-binding</keyword>
<evidence type="ECO:0000313" key="6">
    <source>
        <dbReference type="EMBL" id="MSC59954.1"/>
    </source>
</evidence>
<dbReference type="InterPro" id="IPR025827">
    <property type="entry name" value="Zn_ribbon_recom_dom"/>
</dbReference>
<evidence type="ECO:0000256" key="1">
    <source>
        <dbReference type="ARBA" id="ARBA00023125"/>
    </source>
</evidence>
<evidence type="ECO:0000259" key="3">
    <source>
        <dbReference type="PROSITE" id="PS51737"/>
    </source>
</evidence>
<dbReference type="InterPro" id="IPR050639">
    <property type="entry name" value="SSR_resolvase"/>
</dbReference>
<protein>
    <submittedName>
        <fullName evidence="4">Recombinase family protein</fullName>
    </submittedName>
</protein>
<dbReference type="Proteomes" id="UP001197684">
    <property type="component" value="Unassembled WGS sequence"/>
</dbReference>
<comment type="caution">
    <text evidence="6">The sequence shown here is derived from an EMBL/GenBank/DDBJ whole genome shotgun (WGS) entry which is preliminary data.</text>
</comment>
<dbReference type="Proteomes" id="UP000479563">
    <property type="component" value="Unassembled WGS sequence"/>
</dbReference>
<reference evidence="4" key="2">
    <citation type="submission" date="2021-10" db="EMBL/GenBank/DDBJ databases">
        <title>Collection of gut derived symbiotic bacterial strains cultured from healthy donors.</title>
        <authorList>
            <person name="Lin H."/>
            <person name="Littmann E."/>
            <person name="Kohout C."/>
            <person name="Pamer E.G."/>
        </authorList>
    </citation>
    <scope>NUCLEOTIDE SEQUENCE</scope>
    <source>
        <strain evidence="5">DFI.7.28A</strain>
        <strain evidence="4">DFI.9.42</strain>
    </source>
</reference>
<dbReference type="PANTHER" id="PTHR30461">
    <property type="entry name" value="DNA-INVERTASE FROM LAMBDOID PROPHAGE"/>
    <property type="match status" value="1"/>
</dbReference>
<name>A0A6L5T9B1_9FIRM</name>
<proteinExistence type="predicted"/>
<dbReference type="PROSITE" id="PS51737">
    <property type="entry name" value="RECOMBINASE_DNA_BIND"/>
    <property type="match status" value="1"/>
</dbReference>
<dbReference type="RefSeq" id="WP_154266832.1">
    <property type="nucleotide sequence ID" value="NZ_DAWDQF010000101.1"/>
</dbReference>
<dbReference type="EMBL" id="JAJCJK010000009">
    <property type="protein sequence ID" value="MCB6938204.1"/>
    <property type="molecule type" value="Genomic_DNA"/>
</dbReference>
<evidence type="ECO:0000313" key="4">
    <source>
        <dbReference type="EMBL" id="MCB6938204.1"/>
    </source>
</evidence>
<dbReference type="Pfam" id="PF13408">
    <property type="entry name" value="Zn_ribbon_recom"/>
    <property type="match status" value="1"/>
</dbReference>
<dbReference type="Pfam" id="PF07508">
    <property type="entry name" value="Recombinase"/>
    <property type="match status" value="1"/>
</dbReference>
<dbReference type="GO" id="GO:0003677">
    <property type="term" value="F:DNA binding"/>
    <property type="evidence" value="ECO:0007669"/>
    <property type="project" value="UniProtKB-KW"/>
</dbReference>
<dbReference type="Proteomes" id="UP001197741">
    <property type="component" value="Unassembled WGS sequence"/>
</dbReference>
<dbReference type="EMBL" id="JAJCJQ010000008">
    <property type="protein sequence ID" value="MCB6960713.1"/>
    <property type="molecule type" value="Genomic_DNA"/>
</dbReference>
<dbReference type="Gene3D" id="3.90.1750.20">
    <property type="entry name" value="Putative Large Serine Recombinase, Chain B, Domain 2"/>
    <property type="match status" value="1"/>
</dbReference>
<dbReference type="GO" id="GO:0000150">
    <property type="term" value="F:DNA strand exchange activity"/>
    <property type="evidence" value="ECO:0007669"/>
    <property type="project" value="InterPro"/>
</dbReference>
<dbReference type="AlphaFoldDB" id="A0A6L5T9B1"/>
<dbReference type="EMBL" id="WKQP01000009">
    <property type="protein sequence ID" value="MSC59954.1"/>
    <property type="molecule type" value="Genomic_DNA"/>
</dbReference>
<evidence type="ECO:0000256" key="2">
    <source>
        <dbReference type="ARBA" id="ARBA00023172"/>
    </source>
</evidence>
<reference evidence="6 7" key="1">
    <citation type="journal article" date="2019" name="Nat. Med.">
        <title>A library of human gut bacterial isolates paired with longitudinal multiomics data enables mechanistic microbiome research.</title>
        <authorList>
            <person name="Poyet M."/>
            <person name="Groussin M."/>
            <person name="Gibbons S.M."/>
            <person name="Avila-Pacheco J."/>
            <person name="Jiang X."/>
            <person name="Kearney S.M."/>
            <person name="Perrotta A.R."/>
            <person name="Berdy B."/>
            <person name="Zhao S."/>
            <person name="Lieberman T.D."/>
            <person name="Swanson P.K."/>
            <person name="Smith M."/>
            <person name="Roesemann S."/>
            <person name="Alexander J.E."/>
            <person name="Rich S.A."/>
            <person name="Livny J."/>
            <person name="Vlamakis H."/>
            <person name="Clish C."/>
            <person name="Bullock K."/>
            <person name="Deik A."/>
            <person name="Scott J."/>
            <person name="Pierce K.A."/>
            <person name="Xavier R.J."/>
            <person name="Alm E.J."/>
        </authorList>
    </citation>
    <scope>NUCLEOTIDE SEQUENCE [LARGE SCALE GENOMIC DNA]</scope>
    <source>
        <strain evidence="6 7">BIOML-A11</strain>
    </source>
</reference>
<accession>A0A6L5T9B1</accession>
<organism evidence="6 7">
    <name type="scientific">Agathobacter rectalis</name>
    <dbReference type="NCBI Taxonomy" id="39491"/>
    <lineage>
        <taxon>Bacteria</taxon>
        <taxon>Bacillati</taxon>
        <taxon>Bacillota</taxon>
        <taxon>Clostridia</taxon>
        <taxon>Lachnospirales</taxon>
        <taxon>Lachnospiraceae</taxon>
        <taxon>Agathobacter</taxon>
    </lineage>
</organism>
<keyword evidence="2" id="KW-0233">DNA recombination</keyword>
<evidence type="ECO:0000313" key="5">
    <source>
        <dbReference type="EMBL" id="MCB6960713.1"/>
    </source>
</evidence>
<dbReference type="InterPro" id="IPR038109">
    <property type="entry name" value="DNA_bind_recomb_sf"/>
</dbReference>
<dbReference type="PANTHER" id="PTHR30461:SF2">
    <property type="entry name" value="SERINE RECOMBINASE PINE-RELATED"/>
    <property type="match status" value="1"/>
</dbReference>
<evidence type="ECO:0000313" key="7">
    <source>
        <dbReference type="Proteomes" id="UP000479563"/>
    </source>
</evidence>